<evidence type="ECO:0000256" key="1">
    <source>
        <dbReference type="ARBA" id="ARBA00022679"/>
    </source>
</evidence>
<dbReference type="SUPFAM" id="SSF69593">
    <property type="entry name" value="Glycerol-3-phosphate (1)-acyltransferase"/>
    <property type="match status" value="1"/>
</dbReference>
<sequence length="258" mass="28432">MVKLSGSSLEAISESAGLEGTGEPFKTPILYKFCEAFVPVLLRSVTNVHYRGLEKIPREGAAIFSGNHLSNLDPFIKIIAAQRPIHYLAKEAHFQRQPHRFVMISTGQIETFRETGGKDALARAVDVLGSGGCLGIFPEGTRSRKPNPPFLQKGKTGVARLAARFPNIPIVPMTIIGSRNFMPPGSKLPRPWKRVDVIVDHPITFADWAAHSDGGGLNDDDVASMTRLSDEARNEAMRRLYRGFTDQIIETMRQRGAP</sequence>
<dbReference type="GO" id="GO:0006654">
    <property type="term" value="P:phosphatidic acid biosynthetic process"/>
    <property type="evidence" value="ECO:0007669"/>
    <property type="project" value="TreeGrafter"/>
</dbReference>
<feature type="domain" description="Phospholipid/glycerol acyltransferase" evidence="3">
    <location>
        <begin position="62"/>
        <end position="178"/>
    </location>
</feature>
<evidence type="ECO:0000313" key="4">
    <source>
        <dbReference type="EMBL" id="SUZ59339.1"/>
    </source>
</evidence>
<organism evidence="4">
    <name type="scientific">marine metagenome</name>
    <dbReference type="NCBI Taxonomy" id="408172"/>
    <lineage>
        <taxon>unclassified sequences</taxon>
        <taxon>metagenomes</taxon>
        <taxon>ecological metagenomes</taxon>
    </lineage>
</organism>
<protein>
    <recommendedName>
        <fullName evidence="3">Phospholipid/glycerol acyltransferase domain-containing protein</fullName>
    </recommendedName>
</protein>
<dbReference type="SMART" id="SM00563">
    <property type="entry name" value="PlsC"/>
    <property type="match status" value="1"/>
</dbReference>
<name>A0A381NYR8_9ZZZZ</name>
<proteinExistence type="predicted"/>
<keyword evidence="1" id="KW-0808">Transferase</keyword>
<evidence type="ECO:0000256" key="2">
    <source>
        <dbReference type="ARBA" id="ARBA00023315"/>
    </source>
</evidence>
<accession>A0A381NYR8</accession>
<reference evidence="4" key="1">
    <citation type="submission" date="2018-05" db="EMBL/GenBank/DDBJ databases">
        <authorList>
            <person name="Lanie J.A."/>
            <person name="Ng W.-L."/>
            <person name="Kazmierczak K.M."/>
            <person name="Andrzejewski T.M."/>
            <person name="Davidsen T.M."/>
            <person name="Wayne K.J."/>
            <person name="Tettelin H."/>
            <person name="Glass J.I."/>
            <person name="Rusch D."/>
            <person name="Podicherti R."/>
            <person name="Tsui H.-C.T."/>
            <person name="Winkler M.E."/>
        </authorList>
    </citation>
    <scope>NUCLEOTIDE SEQUENCE</scope>
</reference>
<dbReference type="PANTHER" id="PTHR10434:SF11">
    <property type="entry name" value="1-ACYL-SN-GLYCEROL-3-PHOSPHATE ACYLTRANSFERASE"/>
    <property type="match status" value="1"/>
</dbReference>
<dbReference type="GO" id="GO:0003841">
    <property type="term" value="F:1-acylglycerol-3-phosphate O-acyltransferase activity"/>
    <property type="evidence" value="ECO:0007669"/>
    <property type="project" value="TreeGrafter"/>
</dbReference>
<dbReference type="CDD" id="cd07989">
    <property type="entry name" value="LPLAT_AGPAT-like"/>
    <property type="match status" value="1"/>
</dbReference>
<dbReference type="EMBL" id="UINC01000672">
    <property type="protein sequence ID" value="SUZ59339.1"/>
    <property type="molecule type" value="Genomic_DNA"/>
</dbReference>
<keyword evidence="2" id="KW-0012">Acyltransferase</keyword>
<dbReference type="GO" id="GO:0005886">
    <property type="term" value="C:plasma membrane"/>
    <property type="evidence" value="ECO:0007669"/>
    <property type="project" value="TreeGrafter"/>
</dbReference>
<dbReference type="Pfam" id="PF01553">
    <property type="entry name" value="Acyltransferase"/>
    <property type="match status" value="1"/>
</dbReference>
<dbReference type="InterPro" id="IPR002123">
    <property type="entry name" value="Plipid/glycerol_acylTrfase"/>
</dbReference>
<dbReference type="PANTHER" id="PTHR10434">
    <property type="entry name" value="1-ACYL-SN-GLYCEROL-3-PHOSPHATE ACYLTRANSFERASE"/>
    <property type="match status" value="1"/>
</dbReference>
<dbReference type="AlphaFoldDB" id="A0A381NYR8"/>
<evidence type="ECO:0000259" key="3">
    <source>
        <dbReference type="SMART" id="SM00563"/>
    </source>
</evidence>
<gene>
    <name evidence="4" type="ORF">METZ01_LOCUS12193</name>
</gene>